<dbReference type="SUPFAM" id="SSF48264">
    <property type="entry name" value="Cytochrome P450"/>
    <property type="match status" value="1"/>
</dbReference>
<keyword evidence="11" id="KW-0503">Monooxygenase</keyword>
<dbReference type="GO" id="GO:0005506">
    <property type="term" value="F:iron ion binding"/>
    <property type="evidence" value="ECO:0007669"/>
    <property type="project" value="InterPro"/>
</dbReference>
<evidence type="ECO:0000256" key="7">
    <source>
        <dbReference type="ARBA" id="ARBA00022723"/>
    </source>
</evidence>
<evidence type="ECO:0000256" key="8">
    <source>
        <dbReference type="ARBA" id="ARBA00022989"/>
    </source>
</evidence>
<dbReference type="InterPro" id="IPR002403">
    <property type="entry name" value="Cyt_P450_E_grp-IV"/>
</dbReference>
<reference evidence="14" key="1">
    <citation type="submission" date="2023-11" db="EMBL/GenBank/DDBJ databases">
        <authorList>
            <person name="De Vega J J."/>
            <person name="De Vega J J."/>
        </authorList>
    </citation>
    <scope>NUCLEOTIDE SEQUENCE</scope>
</reference>
<feature type="binding site" description="axial binding residue" evidence="13">
    <location>
        <position position="473"/>
    </location>
    <ligand>
        <name>heme</name>
        <dbReference type="ChEBI" id="CHEBI:30413"/>
    </ligand>
    <ligandPart>
        <name>Fe</name>
        <dbReference type="ChEBI" id="CHEBI:18248"/>
    </ligandPart>
</feature>
<evidence type="ECO:0000256" key="4">
    <source>
        <dbReference type="ARBA" id="ARBA00010617"/>
    </source>
</evidence>
<dbReference type="InterPro" id="IPR001128">
    <property type="entry name" value="Cyt_P450"/>
</dbReference>
<evidence type="ECO:0000256" key="3">
    <source>
        <dbReference type="ARBA" id="ARBA00004721"/>
    </source>
</evidence>
<dbReference type="PRINTS" id="PR00385">
    <property type="entry name" value="P450"/>
</dbReference>
<keyword evidence="5 13" id="KW-0349">Heme</keyword>
<comment type="cofactor">
    <cofactor evidence="1 13">
        <name>heme</name>
        <dbReference type="ChEBI" id="CHEBI:30413"/>
    </cofactor>
</comment>
<evidence type="ECO:0000313" key="15">
    <source>
        <dbReference type="Proteomes" id="UP001295794"/>
    </source>
</evidence>
<dbReference type="GO" id="GO:0016020">
    <property type="term" value="C:membrane"/>
    <property type="evidence" value="ECO:0007669"/>
    <property type="project" value="UniProtKB-SubCell"/>
</dbReference>
<keyword evidence="12" id="KW-0472">Membrane</keyword>
<evidence type="ECO:0000313" key="14">
    <source>
        <dbReference type="EMBL" id="CAK5269105.1"/>
    </source>
</evidence>
<keyword evidence="8" id="KW-1133">Transmembrane helix</keyword>
<dbReference type="GO" id="GO:0016705">
    <property type="term" value="F:oxidoreductase activity, acting on paired donors, with incorporation or reduction of molecular oxygen"/>
    <property type="evidence" value="ECO:0007669"/>
    <property type="project" value="InterPro"/>
</dbReference>
<keyword evidence="9" id="KW-0560">Oxidoreductase</keyword>
<evidence type="ECO:0000256" key="6">
    <source>
        <dbReference type="ARBA" id="ARBA00022692"/>
    </source>
</evidence>
<keyword evidence="10 13" id="KW-0408">Iron</keyword>
<protein>
    <recommendedName>
        <fullName evidence="16">Cytochrome P450</fullName>
    </recommendedName>
</protein>
<evidence type="ECO:0000256" key="12">
    <source>
        <dbReference type="ARBA" id="ARBA00023136"/>
    </source>
</evidence>
<dbReference type="EMBL" id="CAVNYO010000138">
    <property type="protein sequence ID" value="CAK5269105.1"/>
    <property type="molecule type" value="Genomic_DNA"/>
</dbReference>
<dbReference type="PANTHER" id="PTHR24305">
    <property type="entry name" value="CYTOCHROME P450"/>
    <property type="match status" value="1"/>
</dbReference>
<evidence type="ECO:0000256" key="13">
    <source>
        <dbReference type="PIRSR" id="PIRSR602403-1"/>
    </source>
</evidence>
<dbReference type="GO" id="GO:0004497">
    <property type="term" value="F:monooxygenase activity"/>
    <property type="evidence" value="ECO:0007669"/>
    <property type="project" value="UniProtKB-KW"/>
</dbReference>
<dbReference type="PANTHER" id="PTHR24305:SF166">
    <property type="entry name" value="CYTOCHROME P450 12A4, MITOCHONDRIAL-RELATED"/>
    <property type="match status" value="1"/>
</dbReference>
<comment type="similarity">
    <text evidence="4">Belongs to the cytochrome P450 family.</text>
</comment>
<dbReference type="Pfam" id="PF00067">
    <property type="entry name" value="p450"/>
    <property type="match status" value="1"/>
</dbReference>
<dbReference type="Proteomes" id="UP001295794">
    <property type="component" value="Unassembled WGS sequence"/>
</dbReference>
<comment type="caution">
    <text evidence="14">The sequence shown here is derived from an EMBL/GenBank/DDBJ whole genome shotgun (WGS) entry which is preliminary data.</text>
</comment>
<dbReference type="InterPro" id="IPR036396">
    <property type="entry name" value="Cyt_P450_sf"/>
</dbReference>
<gene>
    <name evidence="14" type="ORF">MYCIT1_LOCUS12591</name>
</gene>
<name>A0AAD2H6Q6_9AGAR</name>
<keyword evidence="6" id="KW-0812">Transmembrane</keyword>
<evidence type="ECO:0000256" key="5">
    <source>
        <dbReference type="ARBA" id="ARBA00022617"/>
    </source>
</evidence>
<dbReference type="GO" id="GO:0020037">
    <property type="term" value="F:heme binding"/>
    <property type="evidence" value="ECO:0007669"/>
    <property type="project" value="InterPro"/>
</dbReference>
<proteinExistence type="inferred from homology"/>
<dbReference type="AlphaFoldDB" id="A0AAD2H6Q6"/>
<evidence type="ECO:0000256" key="1">
    <source>
        <dbReference type="ARBA" id="ARBA00001971"/>
    </source>
</evidence>
<evidence type="ECO:0000256" key="2">
    <source>
        <dbReference type="ARBA" id="ARBA00004370"/>
    </source>
</evidence>
<dbReference type="Gene3D" id="1.10.630.10">
    <property type="entry name" value="Cytochrome P450"/>
    <property type="match status" value="1"/>
</dbReference>
<feature type="non-terminal residue" evidence="14">
    <location>
        <position position="537"/>
    </location>
</feature>
<dbReference type="CDD" id="cd11069">
    <property type="entry name" value="CYP_FUM15-like"/>
    <property type="match status" value="1"/>
</dbReference>
<dbReference type="PRINTS" id="PR00465">
    <property type="entry name" value="EP450IV"/>
</dbReference>
<accession>A0AAD2H6Q6</accession>
<dbReference type="InterPro" id="IPR050121">
    <property type="entry name" value="Cytochrome_P450_monoxygenase"/>
</dbReference>
<keyword evidence="7 13" id="KW-0479">Metal-binding</keyword>
<keyword evidence="15" id="KW-1185">Reference proteome</keyword>
<evidence type="ECO:0008006" key="16">
    <source>
        <dbReference type="Google" id="ProtNLM"/>
    </source>
</evidence>
<evidence type="ECO:0000256" key="11">
    <source>
        <dbReference type="ARBA" id="ARBA00023033"/>
    </source>
</evidence>
<evidence type="ECO:0000256" key="10">
    <source>
        <dbReference type="ARBA" id="ARBA00023004"/>
    </source>
</evidence>
<evidence type="ECO:0000256" key="9">
    <source>
        <dbReference type="ARBA" id="ARBA00023002"/>
    </source>
</evidence>
<comment type="subcellular location">
    <subcellularLocation>
        <location evidence="2">Membrane</location>
    </subcellularLocation>
</comment>
<sequence length="537" mass="59529">FSAQIFLPTTTANMSLTKASIALGAIPAYLIYKILRGMFSPAHALPGPESPSWFWGNLKQIMDDNDSGLVERWVKKHGRTMKWNTFLAIRHFYSHPDIYQKPESVRFSLSRVVGPGVLVTDGDAHRKQRKIMNPAFGMPQIRHLTPIFLSKALELRDAWVSQVNTASTDGVEVEVLSWLGKAALDIIGLAGFNHDIGSLHSASEESLSPSNELVSILNNSVTANSQITLGRFLQIRYPALRPFLEYLDKGLLANQRKMNCVGRALLNDAKAELSDSGHDTRKDLLSLLVKANTSKDVAEKDKMSEEEVIAQVPTFLVAGHETTSTAVAWALLSLSQHPHVQARLRQEALAVSTDQPSMDELNGLPYLDCVVRETLRLHSPVPNTNRLAEQDDVVPLETPYKDRYGKVHNVLHIKKGQAVILPILAPNRDSEIWGPDAMEFVPERWGNRKAGLQSPLAGVWGDMLTFLGGSHSCIGFRFALIEMKAMIFTLIRTFEFDLAVLAEEMGQRANMIVMQPVELKGGDGGNRCPLKIRLCEG</sequence>
<comment type="pathway">
    <text evidence="3">Secondary metabolite biosynthesis; terpenoid biosynthesis.</text>
</comment>
<organism evidence="14 15">
    <name type="scientific">Mycena citricolor</name>
    <dbReference type="NCBI Taxonomy" id="2018698"/>
    <lineage>
        <taxon>Eukaryota</taxon>
        <taxon>Fungi</taxon>
        <taxon>Dikarya</taxon>
        <taxon>Basidiomycota</taxon>
        <taxon>Agaricomycotina</taxon>
        <taxon>Agaricomycetes</taxon>
        <taxon>Agaricomycetidae</taxon>
        <taxon>Agaricales</taxon>
        <taxon>Marasmiineae</taxon>
        <taxon>Mycenaceae</taxon>
        <taxon>Mycena</taxon>
    </lineage>
</organism>